<evidence type="ECO:0000256" key="1">
    <source>
        <dbReference type="RuleBase" id="RU368030"/>
    </source>
</evidence>
<organism evidence="3 4">
    <name type="scientific">Aquabacterium olei</name>
    <dbReference type="NCBI Taxonomy" id="1296669"/>
    <lineage>
        <taxon>Bacteria</taxon>
        <taxon>Pseudomonadati</taxon>
        <taxon>Pseudomonadota</taxon>
        <taxon>Betaproteobacteria</taxon>
        <taxon>Burkholderiales</taxon>
        <taxon>Aquabacterium</taxon>
    </lineage>
</organism>
<comment type="subunit">
    <text evidence="1">Type II secretion is composed of four main components: the outer membrane complex, the inner membrane complex, the cytoplasmic secretion ATPase and the periplasm-spanning pseudopilus.</text>
</comment>
<protein>
    <recommendedName>
        <fullName evidence="1">Type II secretion system protein I</fullName>
        <shortName evidence="1">T2SS minor pseudopilin I</shortName>
    </recommendedName>
</protein>
<gene>
    <name evidence="3" type="primary">gspI</name>
    <name evidence="3" type="ORF">DEH84_15890</name>
</gene>
<dbReference type="Gene3D" id="3.30.1300.30">
    <property type="entry name" value="GSPII I/J protein-like"/>
    <property type="match status" value="1"/>
</dbReference>
<evidence type="ECO:0000313" key="3">
    <source>
        <dbReference type="EMBL" id="AWI54733.1"/>
    </source>
</evidence>
<reference evidence="3 4" key="1">
    <citation type="submission" date="2018-05" db="EMBL/GenBank/DDBJ databases">
        <title>complete genome sequence of Aquabacterium olei NBRC 110486.</title>
        <authorList>
            <person name="Tang B."/>
            <person name="Chang J."/>
            <person name="Zhang L."/>
            <person name="Yang H."/>
        </authorList>
    </citation>
    <scope>NUCLEOTIDE SEQUENCE [LARGE SCALE GENOMIC DNA]</scope>
    <source>
        <strain evidence="3 4">NBRC 110486</strain>
    </source>
</reference>
<comment type="function">
    <text evidence="1">Component of the type II secretion system required for the energy-dependent secretion of extracellular factors such as proteases and toxins from the periplasm.</text>
</comment>
<dbReference type="OrthoDB" id="5296572at2"/>
<keyword evidence="4" id="KW-1185">Reference proteome</keyword>
<dbReference type="GO" id="GO:0015628">
    <property type="term" value="P:protein secretion by the type II secretion system"/>
    <property type="evidence" value="ECO:0007669"/>
    <property type="project" value="UniProtKB-UniRule"/>
</dbReference>
<name>A0A2U8FUK4_9BURK</name>
<accession>A0A2U8FUK4</accession>
<dbReference type="InterPro" id="IPR045584">
    <property type="entry name" value="Pilin-like"/>
</dbReference>
<comment type="PTM">
    <text evidence="1">Cleaved by prepilin peptidase.</text>
</comment>
<keyword evidence="1" id="KW-0472">Membrane</keyword>
<comment type="similarity">
    <text evidence="1">Belongs to the GSP I family.</text>
</comment>
<keyword evidence="1" id="KW-1003">Cell membrane</keyword>
<sequence length="113" mass="12204">MTLIEVLVALAIVAVTLSAGIKAAGGLGVNAQRMTDLTLAQMCAENQLTAMKLSRLFPPVGDSDFACQQMGRTLPGRLVVRPTPNLNFRRVDAQVLDESNQPIVRLSTILPRF</sequence>
<dbReference type="Pfam" id="PF02501">
    <property type="entry name" value="T2SSI"/>
    <property type="match status" value="1"/>
</dbReference>
<dbReference type="GO" id="GO:0015627">
    <property type="term" value="C:type II protein secretion system complex"/>
    <property type="evidence" value="ECO:0007669"/>
    <property type="project" value="UniProtKB-UniRule"/>
</dbReference>
<dbReference type="EMBL" id="CP029210">
    <property type="protein sequence ID" value="AWI54733.1"/>
    <property type="molecule type" value="Genomic_DNA"/>
</dbReference>
<dbReference type="Proteomes" id="UP000244892">
    <property type="component" value="Chromosome"/>
</dbReference>
<proteinExistence type="inferred from homology"/>
<keyword evidence="1" id="KW-0997">Cell inner membrane</keyword>
<comment type="subcellular location">
    <subcellularLocation>
        <location evidence="1">Cell inner membrane</location>
        <topology evidence="1">Single-pass membrane protein</topology>
    </subcellularLocation>
</comment>
<dbReference type="InterPro" id="IPR012902">
    <property type="entry name" value="N_methyl_site"/>
</dbReference>
<dbReference type="KEGG" id="aon:DEH84_15890"/>
<keyword evidence="1" id="KW-0488">Methylation</keyword>
<dbReference type="NCBIfam" id="TIGR01707">
    <property type="entry name" value="gspI"/>
    <property type="match status" value="1"/>
</dbReference>
<dbReference type="InterPro" id="IPR010052">
    <property type="entry name" value="T2SS_protein-GspI"/>
</dbReference>
<dbReference type="RefSeq" id="WP_109037725.1">
    <property type="nucleotide sequence ID" value="NZ_CP029210.1"/>
</dbReference>
<feature type="domain" description="Type II secretion system protein GspI C-terminal" evidence="2">
    <location>
        <begin position="35"/>
        <end position="110"/>
    </location>
</feature>
<evidence type="ECO:0000313" key="4">
    <source>
        <dbReference type="Proteomes" id="UP000244892"/>
    </source>
</evidence>
<dbReference type="InterPro" id="IPR003413">
    <property type="entry name" value="T2SS_GspI_C"/>
</dbReference>
<dbReference type="GO" id="GO:0005886">
    <property type="term" value="C:plasma membrane"/>
    <property type="evidence" value="ECO:0007669"/>
    <property type="project" value="UniProtKB-SubCell"/>
</dbReference>
<dbReference type="SUPFAM" id="SSF54523">
    <property type="entry name" value="Pili subunits"/>
    <property type="match status" value="1"/>
</dbReference>
<evidence type="ECO:0000259" key="2">
    <source>
        <dbReference type="Pfam" id="PF02501"/>
    </source>
</evidence>
<dbReference type="AlphaFoldDB" id="A0A2U8FUK4"/>
<dbReference type="NCBIfam" id="TIGR02532">
    <property type="entry name" value="IV_pilin_GFxxxE"/>
    <property type="match status" value="1"/>
</dbReference>